<keyword evidence="6 7" id="KW-0472">Membrane</keyword>
<evidence type="ECO:0000256" key="1">
    <source>
        <dbReference type="ARBA" id="ARBA00004236"/>
    </source>
</evidence>
<dbReference type="InterPro" id="IPR019305">
    <property type="entry name" value="Uncharacterised_Smp"/>
</dbReference>
<evidence type="ECO:0000256" key="5">
    <source>
        <dbReference type="ARBA" id="ARBA00022989"/>
    </source>
</evidence>
<dbReference type="Proteomes" id="UP001501321">
    <property type="component" value="Unassembled WGS sequence"/>
</dbReference>
<evidence type="ECO:0000256" key="6">
    <source>
        <dbReference type="ARBA" id="ARBA00023136"/>
    </source>
</evidence>
<evidence type="ECO:0000256" key="7">
    <source>
        <dbReference type="SAM" id="Phobius"/>
    </source>
</evidence>
<gene>
    <name evidence="8" type="ORF">GCM10023095_18650</name>
</gene>
<sequence>MGESVVVPKGVKLIRLLYLGSGLVLAIWAMVLTWQVRHDGDLLLKRQSRLLAQTLTSFAAHDAIRYLQPQNLAALQQLVDTLAEDVNLRDATLYDAEGRQLVSSAQAVPLDKLLALAPGETQTPPLGRGRTPFVQELRSDKGDLLGFLRITVEERKMLAAHTEYQQSLFERWRQLLLMMLAAGILLCKGIPRRRWHKVQRHKAHAEEQAEDQTAA</sequence>
<protein>
    <submittedName>
        <fullName evidence="8">AhpA/YtjB family protein</fullName>
    </submittedName>
</protein>
<comment type="caution">
    <text evidence="8">The sequence shown here is derived from an EMBL/GenBank/DDBJ whole genome shotgun (WGS) entry which is preliminary data.</text>
</comment>
<evidence type="ECO:0000256" key="3">
    <source>
        <dbReference type="ARBA" id="ARBA00022475"/>
    </source>
</evidence>
<dbReference type="Pfam" id="PF10144">
    <property type="entry name" value="SMP_2"/>
    <property type="match status" value="1"/>
</dbReference>
<evidence type="ECO:0000256" key="4">
    <source>
        <dbReference type="ARBA" id="ARBA00022692"/>
    </source>
</evidence>
<keyword evidence="9" id="KW-1185">Reference proteome</keyword>
<evidence type="ECO:0000256" key="2">
    <source>
        <dbReference type="ARBA" id="ARBA00005362"/>
    </source>
</evidence>
<feature type="transmembrane region" description="Helical" evidence="7">
    <location>
        <begin position="16"/>
        <end position="36"/>
    </location>
</feature>
<dbReference type="EMBL" id="BAABFC010000012">
    <property type="protein sequence ID" value="GAA4499094.1"/>
    <property type="molecule type" value="Genomic_DNA"/>
</dbReference>
<name>A0ABP8Q9P8_9GAMM</name>
<comment type="subcellular location">
    <subcellularLocation>
        <location evidence="1">Cell membrane</location>
    </subcellularLocation>
</comment>
<reference evidence="9" key="1">
    <citation type="journal article" date="2019" name="Int. J. Syst. Evol. Microbiol.">
        <title>The Global Catalogue of Microorganisms (GCM) 10K type strain sequencing project: providing services to taxonomists for standard genome sequencing and annotation.</title>
        <authorList>
            <consortium name="The Broad Institute Genomics Platform"/>
            <consortium name="The Broad Institute Genome Sequencing Center for Infectious Disease"/>
            <person name="Wu L."/>
            <person name="Ma J."/>
        </authorList>
    </citation>
    <scope>NUCLEOTIDE SEQUENCE [LARGE SCALE GENOMIC DNA]</scope>
    <source>
        <strain evidence="9">JCM 32226</strain>
    </source>
</reference>
<evidence type="ECO:0000313" key="8">
    <source>
        <dbReference type="EMBL" id="GAA4499094.1"/>
    </source>
</evidence>
<comment type="similarity">
    <text evidence="2">Belongs to the Smp family.</text>
</comment>
<keyword evidence="5 7" id="KW-1133">Transmembrane helix</keyword>
<keyword evidence="4 7" id="KW-0812">Transmembrane</keyword>
<accession>A0ABP8Q9P8</accession>
<proteinExistence type="inferred from homology"/>
<evidence type="ECO:0000313" key="9">
    <source>
        <dbReference type="Proteomes" id="UP001501321"/>
    </source>
</evidence>
<keyword evidence="3" id="KW-1003">Cell membrane</keyword>
<organism evidence="8 9">
    <name type="scientific">Pseudaeromonas paramecii</name>
    <dbReference type="NCBI Taxonomy" id="2138166"/>
    <lineage>
        <taxon>Bacteria</taxon>
        <taxon>Pseudomonadati</taxon>
        <taxon>Pseudomonadota</taxon>
        <taxon>Gammaproteobacteria</taxon>
        <taxon>Aeromonadales</taxon>
        <taxon>Aeromonadaceae</taxon>
        <taxon>Pseudaeromonas</taxon>
    </lineage>
</organism>